<evidence type="ECO:0000313" key="2">
    <source>
        <dbReference type="Proteomes" id="UP000051587"/>
    </source>
</evidence>
<keyword evidence="2" id="KW-1185">Reference proteome</keyword>
<dbReference type="Proteomes" id="UP000051587">
    <property type="component" value="Unassembled WGS sequence"/>
</dbReference>
<dbReference type="EMBL" id="CYSA01000022">
    <property type="protein sequence ID" value="CUH66161.1"/>
    <property type="molecule type" value="Genomic_DNA"/>
</dbReference>
<dbReference type="RefSeq" id="WP_058263013.1">
    <property type="nucleotide sequence ID" value="NZ_CP051181.1"/>
</dbReference>
<protein>
    <submittedName>
        <fullName evidence="1">Uncharacterized protein</fullName>
    </submittedName>
</protein>
<accession>A0A0P1FDC8</accession>
<dbReference type="Gene3D" id="2.30.30.40">
    <property type="entry name" value="SH3 Domains"/>
    <property type="match status" value="1"/>
</dbReference>
<dbReference type="AlphaFoldDB" id="A0A0P1FDC8"/>
<reference evidence="1 2" key="1">
    <citation type="submission" date="2015-09" db="EMBL/GenBank/DDBJ databases">
        <authorList>
            <consortium name="Swine Surveillance"/>
        </authorList>
    </citation>
    <scope>NUCLEOTIDE SEQUENCE [LARGE SCALE GENOMIC DNA]</scope>
    <source>
        <strain evidence="1 2">CECT 4357</strain>
    </source>
</reference>
<gene>
    <name evidence="1" type="ORF">TG4357_02269</name>
</gene>
<organism evidence="1 2">
    <name type="scientific">Thalassovita gelatinovora</name>
    <name type="common">Thalassobius gelatinovorus</name>
    <dbReference type="NCBI Taxonomy" id="53501"/>
    <lineage>
        <taxon>Bacteria</taxon>
        <taxon>Pseudomonadati</taxon>
        <taxon>Pseudomonadota</taxon>
        <taxon>Alphaproteobacteria</taxon>
        <taxon>Rhodobacterales</taxon>
        <taxon>Roseobacteraceae</taxon>
        <taxon>Thalassovita</taxon>
    </lineage>
</organism>
<evidence type="ECO:0000313" key="1">
    <source>
        <dbReference type="EMBL" id="CUH66161.1"/>
    </source>
</evidence>
<sequence length="108" mass="11903">MTITIFVPTFAMMRQRYSLGDALGCSEGASSTTSEDKLVSWFDQFLSNNQIMLKSFSRLCSDIKKDTGATSWSEGAVARILDIAQIMRSNSGWKIAAIDLSPNKKSPE</sequence>
<name>A0A0P1FDC8_THAGE</name>
<proteinExistence type="predicted"/>